<dbReference type="InterPro" id="IPR011249">
    <property type="entry name" value="Metalloenz_LuxS/M16"/>
</dbReference>
<evidence type="ECO:0000313" key="3">
    <source>
        <dbReference type="EMBL" id="CAF1407845.1"/>
    </source>
</evidence>
<reference evidence="3" key="1">
    <citation type="submission" date="2021-02" db="EMBL/GenBank/DDBJ databases">
        <authorList>
            <person name="Nowell W R."/>
        </authorList>
    </citation>
    <scope>NUCLEOTIDE SEQUENCE</scope>
</reference>
<dbReference type="Gene3D" id="3.30.830.10">
    <property type="entry name" value="Metalloenzyme, LuxS/M16 peptidase-like"/>
    <property type="match status" value="2"/>
</dbReference>
<accession>A0A815LDK0</accession>
<dbReference type="GO" id="GO:0005829">
    <property type="term" value="C:cytosol"/>
    <property type="evidence" value="ECO:0007669"/>
    <property type="project" value="TreeGrafter"/>
</dbReference>
<name>A0A815LDK0_ADIRI</name>
<dbReference type="GO" id="GO:0004222">
    <property type="term" value="F:metalloendopeptidase activity"/>
    <property type="evidence" value="ECO:0007669"/>
    <property type="project" value="TreeGrafter"/>
</dbReference>
<keyword evidence="1" id="KW-0479">Metal-binding</keyword>
<dbReference type="GO" id="GO:0005739">
    <property type="term" value="C:mitochondrion"/>
    <property type="evidence" value="ECO:0007669"/>
    <property type="project" value="TreeGrafter"/>
</dbReference>
<dbReference type="PANTHER" id="PTHR43690:SF18">
    <property type="entry name" value="INSULIN-DEGRADING ENZYME-RELATED"/>
    <property type="match status" value="1"/>
</dbReference>
<dbReference type="SUPFAM" id="SSF63411">
    <property type="entry name" value="LuxS/MPP-like metallohydrolase"/>
    <property type="match status" value="2"/>
</dbReference>
<evidence type="ECO:0000256" key="1">
    <source>
        <dbReference type="ARBA" id="ARBA00022723"/>
    </source>
</evidence>
<dbReference type="EMBL" id="CAJNOR010003378">
    <property type="protein sequence ID" value="CAF1407845.1"/>
    <property type="molecule type" value="Genomic_DNA"/>
</dbReference>
<dbReference type="InterPro" id="IPR054734">
    <property type="entry name" value="PqqF-like_C_4"/>
</dbReference>
<feature type="domain" description="Coenzyme PQQ synthesis protein F-like C-terminal lobe" evidence="2">
    <location>
        <begin position="130"/>
        <end position="228"/>
    </location>
</feature>
<dbReference type="PANTHER" id="PTHR43690">
    <property type="entry name" value="NARDILYSIN"/>
    <property type="match status" value="1"/>
</dbReference>
<dbReference type="GO" id="GO:0043171">
    <property type="term" value="P:peptide catabolic process"/>
    <property type="evidence" value="ECO:0007669"/>
    <property type="project" value="TreeGrafter"/>
</dbReference>
<gene>
    <name evidence="3" type="ORF">XAT740_LOCUS34513</name>
</gene>
<keyword evidence="4" id="KW-1185">Reference proteome</keyword>
<dbReference type="GO" id="GO:0046872">
    <property type="term" value="F:metal ion binding"/>
    <property type="evidence" value="ECO:0007669"/>
    <property type="project" value="UniProtKB-KW"/>
</dbReference>
<comment type="caution">
    <text evidence="3">The sequence shown here is derived from an EMBL/GenBank/DDBJ whole genome shotgun (WGS) entry which is preliminary data.</text>
</comment>
<dbReference type="GO" id="GO:0051603">
    <property type="term" value="P:proteolysis involved in protein catabolic process"/>
    <property type="evidence" value="ECO:0007669"/>
    <property type="project" value="TreeGrafter"/>
</dbReference>
<dbReference type="Proteomes" id="UP000663828">
    <property type="component" value="Unassembled WGS sequence"/>
</dbReference>
<organism evidence="3 4">
    <name type="scientific">Adineta ricciae</name>
    <name type="common">Rotifer</name>
    <dbReference type="NCBI Taxonomy" id="249248"/>
    <lineage>
        <taxon>Eukaryota</taxon>
        <taxon>Metazoa</taxon>
        <taxon>Spiralia</taxon>
        <taxon>Gnathifera</taxon>
        <taxon>Rotifera</taxon>
        <taxon>Eurotatoria</taxon>
        <taxon>Bdelloidea</taxon>
        <taxon>Adinetida</taxon>
        <taxon>Adinetidae</taxon>
        <taxon>Adineta</taxon>
    </lineage>
</organism>
<protein>
    <recommendedName>
        <fullName evidence="2">Coenzyme PQQ synthesis protein F-like C-terminal lobe domain-containing protein</fullName>
    </recommendedName>
</protein>
<evidence type="ECO:0000259" key="2">
    <source>
        <dbReference type="Pfam" id="PF22456"/>
    </source>
</evidence>
<sequence length="341" mass="40878">MASRGIYYLTSQYQWNNDELLNCIDDITLHDMETFIRTLFARFYVDSLMYGNITENQAIEYMTNFQRKFHEKHLFRPLFPSMWFIRRHLMLPNGCNFAYTMLNDGYRTNAIHVYLQCFHETLENNALINLFVQLIQESCYNQLRTKEQLGYIVRSGVHNKQGVYGVEIILQSNSEPEYLNQRIEIFLDSIRDYFQQMSNDEFEKQRDAFIIKSLEISKRMEDQGNIFWLEITSHEFCFDRPQLLGEILRKFERKDLIQFYDHYISPRSPHRRKLMVFVRPSPLASSLNDEIPEIKINEKATTTHIPEIQWIENTLLWKSELACYPVAQPYEKINVSFREYG</sequence>
<dbReference type="Pfam" id="PF22456">
    <property type="entry name" value="PqqF-like_C_4"/>
    <property type="match status" value="1"/>
</dbReference>
<evidence type="ECO:0000313" key="4">
    <source>
        <dbReference type="Proteomes" id="UP000663828"/>
    </source>
</evidence>
<dbReference type="InterPro" id="IPR050626">
    <property type="entry name" value="Peptidase_M16"/>
</dbReference>
<proteinExistence type="predicted"/>
<dbReference type="AlphaFoldDB" id="A0A815LDK0"/>